<keyword evidence="1" id="KW-0472">Membrane</keyword>
<dbReference type="EMBL" id="QTJX01000001">
    <property type="protein sequence ID" value="RDY61295.1"/>
    <property type="molecule type" value="Genomic_DNA"/>
</dbReference>
<feature type="transmembrane region" description="Helical" evidence="1">
    <location>
        <begin position="6"/>
        <end position="32"/>
    </location>
</feature>
<comment type="caution">
    <text evidence="2">The sequence shown here is derived from an EMBL/GenBank/DDBJ whole genome shotgun (WGS) entry which is preliminary data.</text>
</comment>
<evidence type="ECO:0000313" key="2">
    <source>
        <dbReference type="EMBL" id="RDY61295.1"/>
    </source>
</evidence>
<name>A0A371JU27_9FLAO</name>
<evidence type="ECO:0000256" key="1">
    <source>
        <dbReference type="SAM" id="Phobius"/>
    </source>
</evidence>
<reference evidence="2 3" key="1">
    <citation type="submission" date="2018-08" db="EMBL/GenBank/DDBJ databases">
        <title>Muricauda nanhaiensis sp. nov., isolated from seawater of the South China Sea.</title>
        <authorList>
            <person name="Dang Y."/>
        </authorList>
    </citation>
    <scope>NUCLEOTIDE SEQUENCE [LARGE SCALE GENOMIC DNA]</scope>
    <source>
        <strain evidence="2 3">SM1704</strain>
    </source>
</reference>
<sequence length="108" mass="11609">METNHTFFFAAGGVLNGIAQLVVLIACIILVIKQKSGSTIMMLVAQILGIFVSVGGFTWTALSAQVDPESVLTASKTMALLGPLPHILFAIGLIWFVYSNVKKRESIE</sequence>
<dbReference type="RefSeq" id="WP_116183177.1">
    <property type="nucleotide sequence ID" value="NZ_QTJX01000001.1"/>
</dbReference>
<evidence type="ECO:0000313" key="3">
    <source>
        <dbReference type="Proteomes" id="UP000261828"/>
    </source>
</evidence>
<dbReference type="Proteomes" id="UP000261828">
    <property type="component" value="Unassembled WGS sequence"/>
</dbReference>
<feature type="transmembrane region" description="Helical" evidence="1">
    <location>
        <begin position="39"/>
        <end position="59"/>
    </location>
</feature>
<keyword evidence="1" id="KW-1133">Transmembrane helix</keyword>
<gene>
    <name evidence="2" type="ORF">DX873_03770</name>
</gene>
<accession>A0A371JU27</accession>
<proteinExistence type="predicted"/>
<keyword evidence="1" id="KW-0812">Transmembrane</keyword>
<feature type="transmembrane region" description="Helical" evidence="1">
    <location>
        <begin position="79"/>
        <end position="98"/>
    </location>
</feature>
<organism evidence="2 3">
    <name type="scientific">Flagellimonas nanhaiensis</name>
    <dbReference type="NCBI Taxonomy" id="2292706"/>
    <lineage>
        <taxon>Bacteria</taxon>
        <taxon>Pseudomonadati</taxon>
        <taxon>Bacteroidota</taxon>
        <taxon>Flavobacteriia</taxon>
        <taxon>Flavobacteriales</taxon>
        <taxon>Flavobacteriaceae</taxon>
        <taxon>Flagellimonas</taxon>
    </lineage>
</organism>
<protein>
    <submittedName>
        <fullName evidence="2">Uncharacterized protein</fullName>
    </submittedName>
</protein>
<keyword evidence="3" id="KW-1185">Reference proteome</keyword>
<dbReference type="OrthoDB" id="1453975at2"/>
<dbReference type="AlphaFoldDB" id="A0A371JU27"/>